<sequence>MKKKNIFILLLLMLIILVSCGKKSDKSIQGEENRGLTKTQSSVNVKNKTNDLNFTTVSDGSYKKIIFNGEIVIEVDDDKKTFKDIEKHVNYLNGYIEGMESYENESRSVVKIPSNKIDEFINFLENNYVVKFKRTSSQDITDSYVDNEARLKNLLAQEQQILEIMKKAKNVEEILKVQNELYKVRGDIESLQALKNNWDRQINYGTITLTITKKILIKESTLGIISGSDFIKSIKSGFNNSVVVIIVLIQKTIIFLVSNILIILILVFAGIFFYRKFYKSIKK</sequence>
<dbReference type="InterPro" id="IPR025645">
    <property type="entry name" value="DUF4349"/>
</dbReference>
<feature type="domain" description="DUF4349" evidence="2">
    <location>
        <begin position="64"/>
        <end position="271"/>
    </location>
</feature>
<comment type="caution">
    <text evidence="3">The sequence shown here is derived from an EMBL/GenBank/DDBJ whole genome shotgun (WGS) entry which is preliminary data.</text>
</comment>
<organism evidence="3 4">
    <name type="scientific">Fervidicella metallireducens AeB</name>
    <dbReference type="NCBI Taxonomy" id="1403537"/>
    <lineage>
        <taxon>Bacteria</taxon>
        <taxon>Bacillati</taxon>
        <taxon>Bacillota</taxon>
        <taxon>Clostridia</taxon>
        <taxon>Eubacteriales</taxon>
        <taxon>Clostridiaceae</taxon>
        <taxon>Fervidicella</taxon>
    </lineage>
</organism>
<keyword evidence="1" id="KW-1133">Transmembrane helix</keyword>
<dbReference type="Pfam" id="PF14257">
    <property type="entry name" value="DUF4349"/>
    <property type="match status" value="1"/>
</dbReference>
<evidence type="ECO:0000256" key="1">
    <source>
        <dbReference type="SAM" id="Phobius"/>
    </source>
</evidence>
<keyword evidence="1" id="KW-0472">Membrane</keyword>
<dbReference type="RefSeq" id="WP_035379247.1">
    <property type="nucleotide sequence ID" value="NZ_AZQP01000015.1"/>
</dbReference>
<feature type="transmembrane region" description="Helical" evidence="1">
    <location>
        <begin position="253"/>
        <end position="274"/>
    </location>
</feature>
<keyword evidence="4" id="KW-1185">Reference proteome</keyword>
<gene>
    <name evidence="3" type="ORF">Q428_06635</name>
</gene>
<keyword evidence="1" id="KW-0812">Transmembrane</keyword>
<dbReference type="EMBL" id="AZQP01000015">
    <property type="protein sequence ID" value="EYE88725.1"/>
    <property type="molecule type" value="Genomic_DNA"/>
</dbReference>
<dbReference type="PROSITE" id="PS51257">
    <property type="entry name" value="PROKAR_LIPOPROTEIN"/>
    <property type="match status" value="1"/>
</dbReference>
<evidence type="ECO:0000313" key="3">
    <source>
        <dbReference type="EMBL" id="EYE88725.1"/>
    </source>
</evidence>
<proteinExistence type="predicted"/>
<reference evidence="3 4" key="1">
    <citation type="journal article" date="2014" name="Genome Announc.">
        <title>Draft Genome Sequence of Fervidicella metallireducens Strain AeBT, an Iron-Reducing Thermoanaerobe from the Great Artesian Basin.</title>
        <authorList>
            <person name="Patel B.K."/>
        </authorList>
    </citation>
    <scope>NUCLEOTIDE SEQUENCE [LARGE SCALE GENOMIC DNA]</scope>
    <source>
        <strain evidence="3 4">AeB</strain>
    </source>
</reference>
<name>A0A017RXQ8_9CLOT</name>
<dbReference type="OrthoDB" id="2162337at2"/>
<accession>A0A017RXQ8</accession>
<dbReference type="Proteomes" id="UP000019681">
    <property type="component" value="Unassembled WGS sequence"/>
</dbReference>
<protein>
    <recommendedName>
        <fullName evidence="2">DUF4349 domain-containing protein</fullName>
    </recommendedName>
</protein>
<evidence type="ECO:0000259" key="2">
    <source>
        <dbReference type="Pfam" id="PF14257"/>
    </source>
</evidence>
<dbReference type="STRING" id="1403537.Q428_06635"/>
<evidence type="ECO:0000313" key="4">
    <source>
        <dbReference type="Proteomes" id="UP000019681"/>
    </source>
</evidence>
<dbReference type="AlphaFoldDB" id="A0A017RXQ8"/>